<organism evidence="2 3">
    <name type="scientific">Ancylostoma caninum</name>
    <name type="common">Dog hookworm</name>
    <dbReference type="NCBI Taxonomy" id="29170"/>
    <lineage>
        <taxon>Eukaryota</taxon>
        <taxon>Metazoa</taxon>
        <taxon>Ecdysozoa</taxon>
        <taxon>Nematoda</taxon>
        <taxon>Chromadorea</taxon>
        <taxon>Rhabditida</taxon>
        <taxon>Rhabditina</taxon>
        <taxon>Rhabditomorpha</taxon>
        <taxon>Strongyloidea</taxon>
        <taxon>Ancylostomatidae</taxon>
        <taxon>Ancylostomatinae</taxon>
        <taxon>Ancylostoma</taxon>
    </lineage>
</organism>
<feature type="domain" description="FHA" evidence="1">
    <location>
        <begin position="17"/>
        <end position="84"/>
    </location>
</feature>
<dbReference type="Gene3D" id="2.60.200.20">
    <property type="match status" value="1"/>
</dbReference>
<evidence type="ECO:0000259" key="1">
    <source>
        <dbReference type="Pfam" id="PF00498"/>
    </source>
</evidence>
<name>A0A368EYZ7_ANCCA</name>
<dbReference type="InterPro" id="IPR008984">
    <property type="entry name" value="SMAD_FHA_dom_sf"/>
</dbReference>
<comment type="caution">
    <text evidence="2">The sequence shown here is derived from an EMBL/GenBank/DDBJ whole genome shotgun (WGS) entry which is preliminary data.</text>
</comment>
<dbReference type="STRING" id="29170.A0A368EYZ7"/>
<dbReference type="InterPro" id="IPR028842">
    <property type="entry name" value="Afadin"/>
</dbReference>
<dbReference type="EMBL" id="JOJR01024660">
    <property type="protein sequence ID" value="RCN23915.1"/>
    <property type="molecule type" value="Genomic_DNA"/>
</dbReference>
<keyword evidence="3" id="KW-1185">Reference proteome</keyword>
<accession>A0A368EYZ7</accession>
<protein>
    <submittedName>
        <fullName evidence="2">FHA domain protein</fullName>
    </submittedName>
</protein>
<dbReference type="Pfam" id="PF00498">
    <property type="entry name" value="FHA"/>
    <property type="match status" value="1"/>
</dbReference>
<proteinExistence type="predicted"/>
<dbReference type="SUPFAM" id="SSF49879">
    <property type="entry name" value="SMAD/FHA domain"/>
    <property type="match status" value="1"/>
</dbReference>
<dbReference type="PANTHER" id="PTHR10398">
    <property type="entry name" value="AFADIN"/>
    <property type="match status" value="1"/>
</dbReference>
<dbReference type="OrthoDB" id="6260541at2759"/>
<sequence length="111" mass="12054">MNPPRSLSVSGGVTEVGNDRALAQFSAQNICLDGPEIRGRHCVITFMDGVVTITPSAADAIIEVNNRRIGQTEILKDGDLLRMGQVNLFRFVSNSKFRSVRVGAEIYICSA</sequence>
<reference evidence="2 3" key="1">
    <citation type="submission" date="2014-10" db="EMBL/GenBank/DDBJ databases">
        <title>Draft genome of the hookworm Ancylostoma caninum.</title>
        <authorList>
            <person name="Mitreva M."/>
        </authorList>
    </citation>
    <scope>NUCLEOTIDE SEQUENCE [LARGE SCALE GENOMIC DNA]</scope>
    <source>
        <strain evidence="2 3">Baltimore</strain>
    </source>
</reference>
<dbReference type="AlphaFoldDB" id="A0A368EYZ7"/>
<gene>
    <name evidence="2" type="ORF">ANCCAN_30396</name>
</gene>
<dbReference type="PANTHER" id="PTHR10398:SF2">
    <property type="entry name" value="AFADIN"/>
    <property type="match status" value="1"/>
</dbReference>
<dbReference type="GO" id="GO:0005912">
    <property type="term" value="C:adherens junction"/>
    <property type="evidence" value="ECO:0007669"/>
    <property type="project" value="TreeGrafter"/>
</dbReference>
<dbReference type="GO" id="GO:0050839">
    <property type="term" value="F:cell adhesion molecule binding"/>
    <property type="evidence" value="ECO:0007669"/>
    <property type="project" value="TreeGrafter"/>
</dbReference>
<dbReference type="GO" id="GO:0032880">
    <property type="term" value="P:regulation of protein localization"/>
    <property type="evidence" value="ECO:0007669"/>
    <property type="project" value="TreeGrafter"/>
</dbReference>
<dbReference type="InterPro" id="IPR000253">
    <property type="entry name" value="FHA_dom"/>
</dbReference>
<evidence type="ECO:0000313" key="3">
    <source>
        <dbReference type="Proteomes" id="UP000252519"/>
    </source>
</evidence>
<dbReference type="Proteomes" id="UP000252519">
    <property type="component" value="Unassembled WGS sequence"/>
</dbReference>
<evidence type="ECO:0000313" key="2">
    <source>
        <dbReference type="EMBL" id="RCN23915.1"/>
    </source>
</evidence>